<dbReference type="PANTHER" id="PTHR43630">
    <property type="entry name" value="POLY-BETA-1,6-N-ACETYL-D-GLUCOSAMINE SYNTHASE"/>
    <property type="match status" value="1"/>
</dbReference>
<protein>
    <submittedName>
        <fullName evidence="3">Glycosyltransferase involved in cell wall bisynthesis</fullName>
    </submittedName>
</protein>
<organism evidence="3 4">
    <name type="scientific">Kaistia soli DSM 19436</name>
    <dbReference type="NCBI Taxonomy" id="1122133"/>
    <lineage>
        <taxon>Bacteria</taxon>
        <taxon>Pseudomonadati</taxon>
        <taxon>Pseudomonadota</taxon>
        <taxon>Alphaproteobacteria</taxon>
        <taxon>Hyphomicrobiales</taxon>
        <taxon>Kaistiaceae</taxon>
        <taxon>Kaistia</taxon>
    </lineage>
</organism>
<reference evidence="3 4" key="1">
    <citation type="submission" date="2016-11" db="EMBL/GenBank/DDBJ databases">
        <authorList>
            <person name="Jaros S."/>
            <person name="Januszkiewicz K."/>
            <person name="Wedrychowicz H."/>
        </authorList>
    </citation>
    <scope>NUCLEOTIDE SEQUENCE [LARGE SCALE GENOMIC DNA]</scope>
    <source>
        <strain evidence="3 4">DSM 19436</strain>
    </source>
</reference>
<name>A0A1M5NGI3_9HYPH</name>
<dbReference type="CDD" id="cd02511">
    <property type="entry name" value="Beta4Glucosyltransferase"/>
    <property type="match status" value="1"/>
</dbReference>
<dbReference type="EMBL" id="FQUP01000009">
    <property type="protein sequence ID" value="SHG88339.1"/>
    <property type="molecule type" value="Genomic_DNA"/>
</dbReference>
<dbReference type="SUPFAM" id="SSF53448">
    <property type="entry name" value="Nucleotide-diphospho-sugar transferases"/>
    <property type="match status" value="1"/>
</dbReference>
<evidence type="ECO:0000256" key="1">
    <source>
        <dbReference type="ARBA" id="ARBA00038494"/>
    </source>
</evidence>
<evidence type="ECO:0000313" key="4">
    <source>
        <dbReference type="Proteomes" id="UP000184485"/>
    </source>
</evidence>
<dbReference type="Pfam" id="PF00535">
    <property type="entry name" value="Glycos_transf_2"/>
    <property type="match status" value="1"/>
</dbReference>
<feature type="domain" description="Glycosyltransferase 2-like" evidence="2">
    <location>
        <begin position="16"/>
        <end position="168"/>
    </location>
</feature>
<comment type="similarity">
    <text evidence="1">Belongs to the glycosyltransferase 2 family. WaaE/KdtX subfamily.</text>
</comment>
<keyword evidence="3" id="KW-0808">Transferase</keyword>
<dbReference type="Gene3D" id="3.90.550.10">
    <property type="entry name" value="Spore Coat Polysaccharide Biosynthesis Protein SpsA, Chain A"/>
    <property type="match status" value="1"/>
</dbReference>
<accession>A0A1M5NGI3</accession>
<proteinExistence type="inferred from homology"/>
<evidence type="ECO:0000259" key="2">
    <source>
        <dbReference type="Pfam" id="PF00535"/>
    </source>
</evidence>
<dbReference type="AlphaFoldDB" id="A0A1M5NGI3"/>
<dbReference type="Proteomes" id="UP000184485">
    <property type="component" value="Unassembled WGS sequence"/>
</dbReference>
<evidence type="ECO:0000313" key="3">
    <source>
        <dbReference type="EMBL" id="SHG88339.1"/>
    </source>
</evidence>
<keyword evidence="4" id="KW-1185">Reference proteome</keyword>
<dbReference type="PANTHER" id="PTHR43630:SF2">
    <property type="entry name" value="GLYCOSYLTRANSFERASE"/>
    <property type="match status" value="1"/>
</dbReference>
<sequence>MKLTDPTGELVSDVAVIILTYNEERHIERCIRSARQISSAIYVVDSFSKDRTVELATKMGVTVLQNRFVNYAKQFQWALDNVPAEAAWQMRLDADEVIEPDLAAEINAKLPMLGADVTGISLKRKHIFLGRWIRHGGRYPLVLLRLWRRGRGRIEDRWMDEHMVVDGGTTVVFDGGFADHNLNDLTFFTDKHNKYATREAIDVLIRKYDLLSRDDALLQHSSTRQAQVKRFVKERVYNQLPYQLSTLGYFLYRYFIQLGFLDGGPGLAYHFLQGYWYRFLVGAKIEELENEIVALDGKAAKLARISALTGHNLVPAEA</sequence>
<gene>
    <name evidence="3" type="ORF">SAMN02745157_4987</name>
</gene>
<dbReference type="STRING" id="1122133.SAMN02745157_4987"/>
<dbReference type="InterPro" id="IPR001173">
    <property type="entry name" value="Glyco_trans_2-like"/>
</dbReference>
<dbReference type="InterPro" id="IPR029044">
    <property type="entry name" value="Nucleotide-diphossugar_trans"/>
</dbReference>
<dbReference type="GO" id="GO:0016740">
    <property type="term" value="F:transferase activity"/>
    <property type="evidence" value="ECO:0007669"/>
    <property type="project" value="UniProtKB-KW"/>
</dbReference>